<dbReference type="SUPFAM" id="SSF54593">
    <property type="entry name" value="Glyoxalase/Bleomycin resistance protein/Dihydroxybiphenyl dioxygenase"/>
    <property type="match status" value="2"/>
</dbReference>
<keyword evidence="2" id="KW-0472">Membrane</keyword>
<feature type="domain" description="VOC" evidence="3">
    <location>
        <begin position="72"/>
        <end position="188"/>
    </location>
</feature>
<keyword evidence="2" id="KW-1133">Transmembrane helix</keyword>
<protein>
    <submittedName>
        <fullName evidence="4">VOC family protein</fullName>
    </submittedName>
</protein>
<gene>
    <name evidence="4" type="ORF">D3226_14055</name>
</gene>
<dbReference type="PANTHER" id="PTHR43279">
    <property type="entry name" value="CATECHOL-2,3-DIOXYGENASE"/>
    <property type="match status" value="1"/>
</dbReference>
<feature type="domain" description="VOC" evidence="3">
    <location>
        <begin position="227"/>
        <end position="342"/>
    </location>
</feature>
<keyword evidence="2" id="KW-0812">Transmembrane</keyword>
<dbReference type="Proteomes" id="UP001646141">
    <property type="component" value="Unassembled WGS sequence"/>
</dbReference>
<dbReference type="InterPro" id="IPR004360">
    <property type="entry name" value="Glyas_Fos-R_dOase_dom"/>
</dbReference>
<evidence type="ECO:0000259" key="3">
    <source>
        <dbReference type="PROSITE" id="PS51819"/>
    </source>
</evidence>
<name>A0ABS1SSC8_9MICO</name>
<dbReference type="InterPro" id="IPR029068">
    <property type="entry name" value="Glyas_Bleomycin-R_OHBP_Dase"/>
</dbReference>
<dbReference type="Pfam" id="PF00903">
    <property type="entry name" value="Glyoxalase"/>
    <property type="match status" value="2"/>
</dbReference>
<evidence type="ECO:0000256" key="1">
    <source>
        <dbReference type="SAM" id="MobiDB-lite"/>
    </source>
</evidence>
<dbReference type="Gene3D" id="3.10.180.10">
    <property type="entry name" value="2,3-Dihydroxybiphenyl 1,2-Dioxygenase, domain 1"/>
    <property type="match status" value="2"/>
</dbReference>
<comment type="caution">
    <text evidence="4">The sequence shown here is derived from an EMBL/GenBank/DDBJ whole genome shotgun (WGS) entry which is preliminary data.</text>
</comment>
<sequence length="342" mass="36227">MPAPTGTTQRNPRMRAAIIGGAIIVALAIGAIWWFAARATPAEAEATTTSGEVRGPAGAPRERAEGLPKETHMSVNELKVRDLAAVRGFYENAVGMTVMEEQGDEVLLGLGDEPLIKLIASDQPLPQPEEAGLYHTAILFPDEATLANTLLRVAQQAPNSYQGAADHAVSRAFYFGDPENNGVELYVDRPEDEWVWQDGKVVMGSEVLDPNQFIDQYGSGDASGTATVGHVHLKVGNLDEARAFYADTLGFDVVSEADGALFYSAGGYHHHLATNTWMSAGAGPRSTEVGLGAVTVALPDAASVDAVADRLDAADIEVTRIERGIAAADPWGNQIRLVAPGE</sequence>
<accession>A0ABS1SSC8</accession>
<evidence type="ECO:0000313" key="4">
    <source>
        <dbReference type="EMBL" id="MBL3691064.1"/>
    </source>
</evidence>
<dbReference type="RefSeq" id="WP_202383241.1">
    <property type="nucleotide sequence ID" value="NZ_BAAAMA010000011.1"/>
</dbReference>
<feature type="transmembrane region" description="Helical" evidence="2">
    <location>
        <begin position="16"/>
        <end position="36"/>
    </location>
</feature>
<reference evidence="4 5" key="1">
    <citation type="submission" date="2018-09" db="EMBL/GenBank/DDBJ databases">
        <title>Comparative genomics of Leucobacter spp.</title>
        <authorList>
            <person name="Reis A.C."/>
            <person name="Kolvenbach B.A."/>
            <person name="Corvini P.F.X."/>
            <person name="Nunes O.C."/>
        </authorList>
    </citation>
    <scope>NUCLEOTIDE SEQUENCE [LARGE SCALE GENOMIC DNA]</scope>
    <source>
        <strain evidence="4 5">L-1</strain>
    </source>
</reference>
<evidence type="ECO:0000313" key="5">
    <source>
        <dbReference type="Proteomes" id="UP001646141"/>
    </source>
</evidence>
<dbReference type="PANTHER" id="PTHR43279:SF1">
    <property type="entry name" value="CATECHOL-2,3-DIOXYGENASE"/>
    <property type="match status" value="1"/>
</dbReference>
<dbReference type="PROSITE" id="PS51819">
    <property type="entry name" value="VOC"/>
    <property type="match status" value="2"/>
</dbReference>
<dbReference type="EMBL" id="QYAD01000006">
    <property type="protein sequence ID" value="MBL3691064.1"/>
    <property type="molecule type" value="Genomic_DNA"/>
</dbReference>
<proteinExistence type="predicted"/>
<organism evidence="4 5">
    <name type="scientific">Leucobacter chromiireducens subsp. chromiireducens</name>
    <dbReference type="NCBI Taxonomy" id="660067"/>
    <lineage>
        <taxon>Bacteria</taxon>
        <taxon>Bacillati</taxon>
        <taxon>Actinomycetota</taxon>
        <taxon>Actinomycetes</taxon>
        <taxon>Micrococcales</taxon>
        <taxon>Microbacteriaceae</taxon>
        <taxon>Leucobacter</taxon>
    </lineage>
</organism>
<feature type="region of interest" description="Disordered" evidence="1">
    <location>
        <begin position="44"/>
        <end position="71"/>
    </location>
</feature>
<keyword evidence="5" id="KW-1185">Reference proteome</keyword>
<evidence type="ECO:0000256" key="2">
    <source>
        <dbReference type="SAM" id="Phobius"/>
    </source>
</evidence>
<dbReference type="CDD" id="cd16359">
    <property type="entry name" value="VOC_BsCatE_like_C"/>
    <property type="match status" value="1"/>
</dbReference>
<feature type="compositionally biased region" description="Basic and acidic residues" evidence="1">
    <location>
        <begin position="60"/>
        <end position="71"/>
    </location>
</feature>
<dbReference type="InterPro" id="IPR037523">
    <property type="entry name" value="VOC_core"/>
</dbReference>